<name>A0AAE1AN06_9GAST</name>
<evidence type="ECO:0000256" key="1">
    <source>
        <dbReference type="SAM" id="MobiDB-lite"/>
    </source>
</evidence>
<dbReference type="EMBL" id="JAWDGP010001519">
    <property type="protein sequence ID" value="KAK3790837.1"/>
    <property type="molecule type" value="Genomic_DNA"/>
</dbReference>
<evidence type="ECO:0000313" key="3">
    <source>
        <dbReference type="Proteomes" id="UP001283361"/>
    </source>
</evidence>
<organism evidence="2 3">
    <name type="scientific">Elysia crispata</name>
    <name type="common">lettuce slug</name>
    <dbReference type="NCBI Taxonomy" id="231223"/>
    <lineage>
        <taxon>Eukaryota</taxon>
        <taxon>Metazoa</taxon>
        <taxon>Spiralia</taxon>
        <taxon>Lophotrochozoa</taxon>
        <taxon>Mollusca</taxon>
        <taxon>Gastropoda</taxon>
        <taxon>Heterobranchia</taxon>
        <taxon>Euthyneura</taxon>
        <taxon>Panpulmonata</taxon>
        <taxon>Sacoglossa</taxon>
        <taxon>Placobranchoidea</taxon>
        <taxon>Plakobranchidae</taxon>
        <taxon>Elysia</taxon>
    </lineage>
</organism>
<proteinExistence type="predicted"/>
<evidence type="ECO:0000313" key="2">
    <source>
        <dbReference type="EMBL" id="KAK3790837.1"/>
    </source>
</evidence>
<gene>
    <name evidence="2" type="ORF">RRG08_038327</name>
</gene>
<accession>A0AAE1AN06</accession>
<protein>
    <submittedName>
        <fullName evidence="2">Uncharacterized protein</fullName>
    </submittedName>
</protein>
<feature type="region of interest" description="Disordered" evidence="1">
    <location>
        <begin position="1"/>
        <end position="57"/>
    </location>
</feature>
<reference evidence="2" key="1">
    <citation type="journal article" date="2023" name="G3 (Bethesda)">
        <title>A reference genome for the long-term kleptoplast-retaining sea slug Elysia crispata morphotype clarki.</title>
        <authorList>
            <person name="Eastman K.E."/>
            <person name="Pendleton A.L."/>
            <person name="Shaikh M.A."/>
            <person name="Suttiyut T."/>
            <person name="Ogas R."/>
            <person name="Tomko P."/>
            <person name="Gavelis G."/>
            <person name="Widhalm J.R."/>
            <person name="Wisecaver J.H."/>
        </authorList>
    </citation>
    <scope>NUCLEOTIDE SEQUENCE</scope>
    <source>
        <strain evidence="2">ECLA1</strain>
    </source>
</reference>
<dbReference type="Proteomes" id="UP001283361">
    <property type="component" value="Unassembled WGS sequence"/>
</dbReference>
<comment type="caution">
    <text evidence="2">The sequence shown here is derived from an EMBL/GenBank/DDBJ whole genome shotgun (WGS) entry which is preliminary data.</text>
</comment>
<dbReference type="AlphaFoldDB" id="A0AAE1AN06"/>
<keyword evidence="3" id="KW-1185">Reference proteome</keyword>
<feature type="compositionally biased region" description="Polar residues" evidence="1">
    <location>
        <begin position="1"/>
        <end position="18"/>
    </location>
</feature>
<sequence length="144" mass="15797">MRQTSFNQNTSVRLSQQADVIKPRHGRESVLTPRGFPTPTAAHQRSGAAGGRDQRRGDISAGCCTSRRPCMGLVQACTTPELGEITEPAACLFGRFYQRLELTAVHLLGWRVMARRLSSQPCLFTMLNPGSSDSSLNSCSLTKW</sequence>